<evidence type="ECO:0000313" key="3">
    <source>
        <dbReference type="EMBL" id="MBW8727963.1"/>
    </source>
</evidence>
<dbReference type="CDD" id="cd01127">
    <property type="entry name" value="TrwB_TraG_TraD_VirD4"/>
    <property type="match status" value="1"/>
</dbReference>
<comment type="caution">
    <text evidence="3">The sequence shown here is derived from an EMBL/GenBank/DDBJ whole genome shotgun (WGS) entry which is preliminary data.</text>
</comment>
<evidence type="ECO:0000313" key="4">
    <source>
        <dbReference type="Proteomes" id="UP000700706"/>
    </source>
</evidence>
<dbReference type="SMART" id="SM00382">
    <property type="entry name" value="AAA"/>
    <property type="match status" value="1"/>
</dbReference>
<proteinExistence type="predicted"/>
<protein>
    <submittedName>
        <fullName evidence="3">ATP-binding protein</fullName>
    </submittedName>
</protein>
<feature type="compositionally biased region" description="Basic and acidic residues" evidence="1">
    <location>
        <begin position="495"/>
        <end position="519"/>
    </location>
</feature>
<dbReference type="Gene3D" id="3.40.50.300">
    <property type="entry name" value="P-loop containing nucleotide triphosphate hydrolases"/>
    <property type="match status" value="1"/>
</dbReference>
<dbReference type="PANTHER" id="PTHR42957">
    <property type="entry name" value="HELICASE MJ1565-RELATED"/>
    <property type="match status" value="1"/>
</dbReference>
<keyword evidence="3" id="KW-0067">ATP-binding</keyword>
<sequence>MTVQIDIGTLSDGTSAMIDLEELLATRLLVQGNSGSGKSHLLRRLLEQSAAWVQQVVVDPEGDFISLADRFGHIVVDGDRSDEDLYRIAGRVRQHRTSAVLNLERCDIDSQMRAAAAFLNGLFDAERDLWYPILVVVDEAQLFAPAAAGDVSEEARKATLGAMANLMSRGRKRGLAGVIATQRLAKLAKNVAAEASNFLMGRTFLDIDMARAADLLGLERRQAEMFRDLGRGRFVALGPALSRRPIEIRIGAVETGARSTSPKLLPMPEAPPEDLHELIFKAAESEPPMPRPTRPPPQPQQSTAELLAQLIRSRPDTAPAAEEEPDAMTQAERDAAIDAVLRDLVAAEDSAFRPIAVLYQDFLVRCRIQRVGSRSAPALDLAGFRGRLAVARAGVDTDTAESPAWQHATGLARELPEDMQGIFLLLVKAAMAGAPCPSDATIARAYGTQSVGRTRRLLSYMEQRSFIVCRTAGRGGHRIVALPDLGLETAPGDPNAREEAPARTVVDREAAAGEDRATADESEAVETEAVPPLS</sequence>
<dbReference type="PIRSF" id="PIRSF034081">
    <property type="entry name" value="ATPase_Atu1862"/>
    <property type="match status" value="1"/>
</dbReference>
<reference evidence="3" key="1">
    <citation type="submission" date="2020-06" db="EMBL/GenBank/DDBJ databases">
        <title>Stable isotope informed genome-resolved metagenomics uncovers potential trophic interactions in rhizosphere soil.</title>
        <authorList>
            <person name="Starr E.P."/>
            <person name="Shi S."/>
            <person name="Blazewicz S.J."/>
            <person name="Koch B.J."/>
            <person name="Probst A.J."/>
            <person name="Hungate B.A."/>
            <person name="Pett-Ridge J."/>
            <person name="Firestone M.K."/>
            <person name="Banfield J.F."/>
        </authorList>
    </citation>
    <scope>NUCLEOTIDE SEQUENCE</scope>
    <source>
        <strain evidence="3">YM_69_17</strain>
    </source>
</reference>
<evidence type="ECO:0000256" key="1">
    <source>
        <dbReference type="SAM" id="MobiDB-lite"/>
    </source>
</evidence>
<gene>
    <name evidence="3" type="ORF">JF625_22815</name>
</gene>
<feature type="region of interest" description="Disordered" evidence="1">
    <location>
        <begin position="487"/>
        <end position="534"/>
    </location>
</feature>
<organism evidence="3 4">
    <name type="scientific">Inquilinus limosus</name>
    <dbReference type="NCBI Taxonomy" id="171674"/>
    <lineage>
        <taxon>Bacteria</taxon>
        <taxon>Pseudomonadati</taxon>
        <taxon>Pseudomonadota</taxon>
        <taxon>Alphaproteobacteria</taxon>
        <taxon>Rhodospirillales</taxon>
        <taxon>Rhodospirillaceae</taxon>
        <taxon>Inquilinus</taxon>
    </lineage>
</organism>
<dbReference type="InterPro" id="IPR003593">
    <property type="entry name" value="AAA+_ATPase"/>
</dbReference>
<dbReference type="InterPro" id="IPR027417">
    <property type="entry name" value="P-loop_NTPase"/>
</dbReference>
<dbReference type="EMBL" id="JAEKLZ010000330">
    <property type="protein sequence ID" value="MBW8727963.1"/>
    <property type="molecule type" value="Genomic_DNA"/>
</dbReference>
<dbReference type="InterPro" id="IPR002789">
    <property type="entry name" value="HerA_central"/>
</dbReference>
<dbReference type="PANTHER" id="PTHR42957:SF1">
    <property type="entry name" value="HELICASE MJ1565-RELATED"/>
    <property type="match status" value="1"/>
</dbReference>
<evidence type="ECO:0000259" key="2">
    <source>
        <dbReference type="SMART" id="SM00382"/>
    </source>
</evidence>
<dbReference type="InterPro" id="IPR008571">
    <property type="entry name" value="HerA-like"/>
</dbReference>
<dbReference type="SUPFAM" id="SSF52540">
    <property type="entry name" value="P-loop containing nucleoside triphosphate hydrolases"/>
    <property type="match status" value="1"/>
</dbReference>
<dbReference type="InterPro" id="IPR014588">
    <property type="entry name" value="ATPase_Atu1862_pred"/>
</dbReference>
<dbReference type="Proteomes" id="UP000700706">
    <property type="component" value="Unassembled WGS sequence"/>
</dbReference>
<name>A0A952FMS3_9PROT</name>
<dbReference type="Pfam" id="PF01935">
    <property type="entry name" value="DUF87"/>
    <property type="match status" value="1"/>
</dbReference>
<feature type="domain" description="AAA+ ATPase" evidence="2">
    <location>
        <begin position="24"/>
        <end position="185"/>
    </location>
</feature>
<dbReference type="GO" id="GO:0005524">
    <property type="term" value="F:ATP binding"/>
    <property type="evidence" value="ECO:0007669"/>
    <property type="project" value="UniProtKB-KW"/>
</dbReference>
<keyword evidence="3" id="KW-0547">Nucleotide-binding</keyword>
<dbReference type="AlphaFoldDB" id="A0A952FMS3"/>
<accession>A0A952FMS3</accession>